<dbReference type="InterPro" id="IPR011079">
    <property type="entry name" value="Ala_racemase_C"/>
</dbReference>
<dbReference type="SMART" id="SM01005">
    <property type="entry name" value="Ala_racemase_C"/>
    <property type="match status" value="1"/>
</dbReference>
<dbReference type="InterPro" id="IPR000821">
    <property type="entry name" value="Ala_racemase"/>
</dbReference>
<dbReference type="EMBL" id="BAABLK010000034">
    <property type="protein sequence ID" value="GAA5227799.1"/>
    <property type="molecule type" value="Genomic_DNA"/>
</dbReference>
<keyword evidence="3 4" id="KW-0413">Isomerase</keyword>
<accession>A0ABP9TRT5</accession>
<name>A0ABP9TRT5_9MICC</name>
<feature type="binding site" evidence="4">
    <location>
        <position position="153"/>
    </location>
    <ligand>
        <name>substrate</name>
    </ligand>
</feature>
<evidence type="ECO:0000256" key="5">
    <source>
        <dbReference type="SAM" id="MobiDB-lite"/>
    </source>
</evidence>
<feature type="compositionally biased region" description="Polar residues" evidence="5">
    <location>
        <begin position="1"/>
        <end position="12"/>
    </location>
</feature>
<dbReference type="InterPro" id="IPR029066">
    <property type="entry name" value="PLP-binding_barrel"/>
</dbReference>
<feature type="active site" description="Proton acceptor; specific for L-alanine" evidence="4">
    <location>
        <position position="286"/>
    </location>
</feature>
<dbReference type="Pfam" id="PF00842">
    <property type="entry name" value="Ala_racemase_C"/>
    <property type="match status" value="1"/>
</dbReference>
<evidence type="ECO:0000259" key="6">
    <source>
        <dbReference type="SMART" id="SM01005"/>
    </source>
</evidence>
<feature type="active site" description="Proton acceptor; specific for D-alanine" evidence="4">
    <location>
        <position position="56"/>
    </location>
</feature>
<gene>
    <name evidence="7" type="primary">alr_2</name>
    <name evidence="7" type="ORF">GCM10025778_23320</name>
</gene>
<feature type="binding site" evidence="4">
    <location>
        <position position="333"/>
    </location>
    <ligand>
        <name>substrate</name>
    </ligand>
</feature>
<feature type="modified residue" description="N6-(pyridoxal phosphate)lysine" evidence="4">
    <location>
        <position position="56"/>
    </location>
</feature>
<dbReference type="PANTHER" id="PTHR30511">
    <property type="entry name" value="ALANINE RACEMASE"/>
    <property type="match status" value="1"/>
</dbReference>
<comment type="cofactor">
    <cofactor evidence="1 4">
        <name>pyridoxal 5'-phosphate</name>
        <dbReference type="ChEBI" id="CHEBI:597326"/>
    </cofactor>
</comment>
<dbReference type="Pfam" id="PF01168">
    <property type="entry name" value="Ala_racemase_N"/>
    <property type="match status" value="1"/>
</dbReference>
<dbReference type="CDD" id="cd00430">
    <property type="entry name" value="PLPDE_III_AR"/>
    <property type="match status" value="1"/>
</dbReference>
<keyword evidence="8" id="KW-1185">Reference proteome</keyword>
<dbReference type="Gene3D" id="2.40.37.10">
    <property type="entry name" value="Lyase, Ornithine Decarboxylase, Chain A, domain 1"/>
    <property type="match status" value="1"/>
</dbReference>
<sequence>MSAQSTHQTEYPTTEKDATTESPWERRAIIDLANVRENVKRVAELVAPAAIMGIVKADGYGHGAVAVGRAALQAGATWLGCAHVSEALKLRVAGIEAPLLAWLHTPGTSFAAGIAANIDLAVSGWELEHVAAAATEAAQPARVHLKIDTGLGRNGSTPEDWEKLLGAAARYQEEGLMRVVGVFSHLAVADEPERPETDDQLEAFNQAIALAEDAGFDFEVRHIANTPAILSRPDSHYDMVRLGLGMYGLSPFPGESPETYGLRPAMKLVSRIANVKKVPAGHGVGYGLRYHTTEETYLGLVPMGYADGVPRGAMNAPVSINGTIYPVRGTIAMDQFVVDLGPDIDPEKILGSEVILFGGDGPSATEWADATGSINYEIVTRISPRVPRQLVEGTWGESGE</sequence>
<comment type="catalytic activity">
    <reaction evidence="4">
        <text>L-alanine = D-alanine</text>
        <dbReference type="Rhea" id="RHEA:20249"/>
        <dbReference type="ChEBI" id="CHEBI:57416"/>
        <dbReference type="ChEBI" id="CHEBI:57972"/>
        <dbReference type="EC" id="5.1.1.1"/>
    </reaction>
</comment>
<feature type="domain" description="Alanine racemase C-terminal" evidence="6">
    <location>
        <begin position="265"/>
        <end position="391"/>
    </location>
</feature>
<dbReference type="SUPFAM" id="SSF50621">
    <property type="entry name" value="Alanine racemase C-terminal domain-like"/>
    <property type="match status" value="1"/>
</dbReference>
<dbReference type="RefSeq" id="WP_210100162.1">
    <property type="nucleotide sequence ID" value="NZ_BAABLK010000034.1"/>
</dbReference>
<dbReference type="EC" id="5.1.1.1" evidence="4"/>
<evidence type="ECO:0000313" key="8">
    <source>
        <dbReference type="Proteomes" id="UP001501257"/>
    </source>
</evidence>
<dbReference type="PANTHER" id="PTHR30511:SF0">
    <property type="entry name" value="ALANINE RACEMASE, CATABOLIC-RELATED"/>
    <property type="match status" value="1"/>
</dbReference>
<evidence type="ECO:0000256" key="2">
    <source>
        <dbReference type="ARBA" id="ARBA00022898"/>
    </source>
</evidence>
<organism evidence="7 8">
    <name type="scientific">Paeniglutamicibacter antarcticus</name>
    <dbReference type="NCBI Taxonomy" id="494023"/>
    <lineage>
        <taxon>Bacteria</taxon>
        <taxon>Bacillati</taxon>
        <taxon>Actinomycetota</taxon>
        <taxon>Actinomycetes</taxon>
        <taxon>Micrococcales</taxon>
        <taxon>Micrococcaceae</taxon>
        <taxon>Paeniglutamicibacter</taxon>
    </lineage>
</organism>
<proteinExistence type="inferred from homology"/>
<dbReference type="InterPro" id="IPR020622">
    <property type="entry name" value="Ala_racemase_pyridoxalP-BS"/>
</dbReference>
<evidence type="ECO:0000256" key="4">
    <source>
        <dbReference type="HAMAP-Rule" id="MF_01201"/>
    </source>
</evidence>
<reference evidence="8" key="1">
    <citation type="journal article" date="2019" name="Int. J. Syst. Evol. Microbiol.">
        <title>The Global Catalogue of Microorganisms (GCM) 10K type strain sequencing project: providing services to taxonomists for standard genome sequencing and annotation.</title>
        <authorList>
            <consortium name="The Broad Institute Genomics Platform"/>
            <consortium name="The Broad Institute Genome Sequencing Center for Infectious Disease"/>
            <person name="Wu L."/>
            <person name="Ma J."/>
        </authorList>
    </citation>
    <scope>NUCLEOTIDE SEQUENCE [LARGE SCALE GENOMIC DNA]</scope>
    <source>
        <strain evidence="8">JCM 18952</strain>
    </source>
</reference>
<comment type="similarity">
    <text evidence="4">Belongs to the alanine racemase family.</text>
</comment>
<dbReference type="HAMAP" id="MF_01201">
    <property type="entry name" value="Ala_racemase"/>
    <property type="match status" value="1"/>
</dbReference>
<evidence type="ECO:0000256" key="3">
    <source>
        <dbReference type="ARBA" id="ARBA00023235"/>
    </source>
</evidence>
<dbReference type="NCBIfam" id="TIGR00492">
    <property type="entry name" value="alr"/>
    <property type="match status" value="1"/>
</dbReference>
<dbReference type="PROSITE" id="PS00395">
    <property type="entry name" value="ALANINE_RACEMASE"/>
    <property type="match status" value="1"/>
</dbReference>
<dbReference type="InterPro" id="IPR001608">
    <property type="entry name" value="Ala_racemase_N"/>
</dbReference>
<dbReference type="SUPFAM" id="SSF51419">
    <property type="entry name" value="PLP-binding barrel"/>
    <property type="match status" value="1"/>
</dbReference>
<keyword evidence="2 4" id="KW-0663">Pyridoxal phosphate</keyword>
<comment type="pathway">
    <text evidence="4">Amino-acid biosynthesis; D-alanine biosynthesis; D-alanine from L-alanine: step 1/1.</text>
</comment>
<dbReference type="InterPro" id="IPR009006">
    <property type="entry name" value="Ala_racemase/Decarboxylase_C"/>
</dbReference>
<dbReference type="PRINTS" id="PR00992">
    <property type="entry name" value="ALARACEMASE"/>
</dbReference>
<evidence type="ECO:0000313" key="7">
    <source>
        <dbReference type="EMBL" id="GAA5227799.1"/>
    </source>
</evidence>
<comment type="caution">
    <text evidence="7">The sequence shown here is derived from an EMBL/GenBank/DDBJ whole genome shotgun (WGS) entry which is preliminary data.</text>
</comment>
<feature type="compositionally biased region" description="Basic and acidic residues" evidence="5">
    <location>
        <begin position="13"/>
        <end position="22"/>
    </location>
</feature>
<dbReference type="Gene3D" id="3.20.20.10">
    <property type="entry name" value="Alanine racemase"/>
    <property type="match status" value="1"/>
</dbReference>
<protein>
    <recommendedName>
        <fullName evidence="4">Alanine racemase</fullName>
        <ecNumber evidence="4">5.1.1.1</ecNumber>
    </recommendedName>
</protein>
<evidence type="ECO:0000256" key="1">
    <source>
        <dbReference type="ARBA" id="ARBA00001933"/>
    </source>
</evidence>
<dbReference type="Proteomes" id="UP001501257">
    <property type="component" value="Unassembled WGS sequence"/>
</dbReference>
<feature type="region of interest" description="Disordered" evidence="5">
    <location>
        <begin position="1"/>
        <end position="22"/>
    </location>
</feature>
<comment type="function">
    <text evidence="4">Catalyzes the interconversion of L-alanine and D-alanine. May also act on other amino acids.</text>
</comment>